<sequence>MRIFTNDTELIKLGIPYLRIVSVSYLCMGISQIYLCIMKNSGRTFRSTIYGSTTVVINLILNTVLIFGLFGMPKLEISGAAIATVIARIVELLLVLLENQKQDVVRIRINYLMHREKELWKDFLHYTTPVLACE</sequence>
<keyword evidence="3" id="KW-1185">Reference proteome</keyword>
<dbReference type="PANTHER" id="PTHR42925">
    <property type="entry name" value="MULTIDRUG AND TOXIN EFFLUX PROTEIN MATE FAMILY"/>
    <property type="match status" value="1"/>
</dbReference>
<protein>
    <submittedName>
        <fullName evidence="2">Polysaccharide biosynthesis C-terminal domain-containing protein</fullName>
    </submittedName>
</protein>
<evidence type="ECO:0000313" key="3">
    <source>
        <dbReference type="Proteomes" id="UP000184038"/>
    </source>
</evidence>
<proteinExistence type="predicted"/>
<dbReference type="Pfam" id="PF01554">
    <property type="entry name" value="MatE"/>
    <property type="match status" value="1"/>
</dbReference>
<dbReference type="RefSeq" id="WP_242952586.1">
    <property type="nucleotide sequence ID" value="NZ_FRCP01000025.1"/>
</dbReference>
<dbReference type="AlphaFoldDB" id="A0A1M7N697"/>
<evidence type="ECO:0000313" key="2">
    <source>
        <dbReference type="EMBL" id="SHM99071.1"/>
    </source>
</evidence>
<dbReference type="InterPro" id="IPR002528">
    <property type="entry name" value="MATE_fam"/>
</dbReference>
<dbReference type="GO" id="GO:0015297">
    <property type="term" value="F:antiporter activity"/>
    <property type="evidence" value="ECO:0007669"/>
    <property type="project" value="InterPro"/>
</dbReference>
<keyword evidence="1" id="KW-1133">Transmembrane helix</keyword>
<gene>
    <name evidence="2" type="ORF">SAMN02746066_04256</name>
</gene>
<reference evidence="2 3" key="1">
    <citation type="submission" date="2016-11" db="EMBL/GenBank/DDBJ databases">
        <authorList>
            <person name="Jaros S."/>
            <person name="Januszkiewicz K."/>
            <person name="Wedrychowicz H."/>
        </authorList>
    </citation>
    <scope>NUCLEOTIDE SEQUENCE [LARGE SCALE GENOMIC DNA]</scope>
    <source>
        <strain evidence="2 3">DSM 15930</strain>
    </source>
</reference>
<feature type="transmembrane region" description="Helical" evidence="1">
    <location>
        <begin position="77"/>
        <end position="97"/>
    </location>
</feature>
<keyword evidence="1" id="KW-0472">Membrane</keyword>
<dbReference type="PANTHER" id="PTHR42925:SF2">
    <property type="entry name" value="NA+ DRIVEN MULTIDRUG EFFLUX PUMP"/>
    <property type="match status" value="1"/>
</dbReference>
<accession>A0A1M7N697</accession>
<feature type="transmembrane region" description="Helical" evidence="1">
    <location>
        <begin position="17"/>
        <end position="37"/>
    </location>
</feature>
<dbReference type="InterPro" id="IPR047135">
    <property type="entry name" value="YsiQ"/>
</dbReference>
<dbReference type="EMBL" id="FRCP01000025">
    <property type="protein sequence ID" value="SHM99071.1"/>
    <property type="molecule type" value="Genomic_DNA"/>
</dbReference>
<organism evidence="2 3">
    <name type="scientific">Anaerosporobacter mobilis DSM 15930</name>
    <dbReference type="NCBI Taxonomy" id="1120996"/>
    <lineage>
        <taxon>Bacteria</taxon>
        <taxon>Bacillati</taxon>
        <taxon>Bacillota</taxon>
        <taxon>Clostridia</taxon>
        <taxon>Lachnospirales</taxon>
        <taxon>Lachnospiraceae</taxon>
        <taxon>Anaerosporobacter</taxon>
    </lineage>
</organism>
<keyword evidence="1" id="KW-0812">Transmembrane</keyword>
<dbReference type="STRING" id="1120996.SAMN02746066_04256"/>
<feature type="transmembrane region" description="Helical" evidence="1">
    <location>
        <begin position="49"/>
        <end position="71"/>
    </location>
</feature>
<dbReference type="GO" id="GO:0016020">
    <property type="term" value="C:membrane"/>
    <property type="evidence" value="ECO:0007669"/>
    <property type="project" value="InterPro"/>
</dbReference>
<dbReference type="GO" id="GO:0042910">
    <property type="term" value="F:xenobiotic transmembrane transporter activity"/>
    <property type="evidence" value="ECO:0007669"/>
    <property type="project" value="InterPro"/>
</dbReference>
<evidence type="ECO:0000256" key="1">
    <source>
        <dbReference type="SAM" id="Phobius"/>
    </source>
</evidence>
<name>A0A1M7N697_9FIRM</name>
<dbReference type="Proteomes" id="UP000184038">
    <property type="component" value="Unassembled WGS sequence"/>
</dbReference>